<dbReference type="AlphaFoldDB" id="A0A1T4UJB8"/>
<feature type="transmembrane region" description="Helical" evidence="1">
    <location>
        <begin position="6"/>
        <end position="32"/>
    </location>
</feature>
<accession>A0A1T4UJB8</accession>
<gene>
    <name evidence="2" type="ORF">CZ814_03344</name>
</gene>
<dbReference type="EMBL" id="FUWP01000025">
    <property type="protein sequence ID" value="SKA52774.1"/>
    <property type="molecule type" value="Genomic_DNA"/>
</dbReference>
<feature type="transmembrane region" description="Helical" evidence="1">
    <location>
        <begin position="62"/>
        <end position="81"/>
    </location>
</feature>
<sequence length="82" mass="8808">MPEEMNAVMIGTTALAGIGMKVIIVCLALALLTAMRKVFNGKQGVCNEWIEKAVAKGDYRSVAIYQCVMFASTCYLLGSVLS</sequence>
<evidence type="ECO:0000256" key="1">
    <source>
        <dbReference type="SAM" id="Phobius"/>
    </source>
</evidence>
<protein>
    <submittedName>
        <fullName evidence="2">Uncharacterized protein</fullName>
    </submittedName>
</protein>
<keyword evidence="1" id="KW-0812">Transmembrane</keyword>
<dbReference type="Proteomes" id="UP000191116">
    <property type="component" value="Unassembled WGS sequence"/>
</dbReference>
<proteinExistence type="predicted"/>
<evidence type="ECO:0000313" key="2">
    <source>
        <dbReference type="EMBL" id="SKA52774.1"/>
    </source>
</evidence>
<organism evidence="2 3">
    <name type="scientific">Photobacterium toruni</name>
    <dbReference type="NCBI Taxonomy" id="1935446"/>
    <lineage>
        <taxon>Bacteria</taxon>
        <taxon>Pseudomonadati</taxon>
        <taxon>Pseudomonadota</taxon>
        <taxon>Gammaproteobacteria</taxon>
        <taxon>Vibrionales</taxon>
        <taxon>Vibrionaceae</taxon>
        <taxon>Photobacterium</taxon>
    </lineage>
</organism>
<reference evidence="2 3" key="1">
    <citation type="submission" date="2017-02" db="EMBL/GenBank/DDBJ databases">
        <authorList>
            <person name="Peterson S.W."/>
        </authorList>
    </citation>
    <scope>NUCLEOTIDE SEQUENCE [LARGE SCALE GENOMIC DNA]</scope>
    <source>
        <strain evidence="2 3">CECT 9189</strain>
    </source>
</reference>
<evidence type="ECO:0000313" key="3">
    <source>
        <dbReference type="Proteomes" id="UP000191116"/>
    </source>
</evidence>
<dbReference type="RefSeq" id="WP_080176060.1">
    <property type="nucleotide sequence ID" value="NZ_AP024857.1"/>
</dbReference>
<keyword evidence="1" id="KW-0472">Membrane</keyword>
<name>A0A1T4UJB8_9GAMM</name>
<keyword evidence="1" id="KW-1133">Transmembrane helix</keyword>